<evidence type="ECO:0000256" key="1">
    <source>
        <dbReference type="SAM" id="MobiDB-lite"/>
    </source>
</evidence>
<dbReference type="CDD" id="cd00198">
    <property type="entry name" value="vWFA"/>
    <property type="match status" value="1"/>
</dbReference>
<evidence type="ECO:0000313" key="5">
    <source>
        <dbReference type="Proteomes" id="UP000247903"/>
    </source>
</evidence>
<proteinExistence type="predicted"/>
<dbReference type="GO" id="GO:0004674">
    <property type="term" value="F:protein serine/threonine kinase activity"/>
    <property type="evidence" value="ECO:0007669"/>
    <property type="project" value="TreeGrafter"/>
</dbReference>
<gene>
    <name evidence="4" type="ORF">DMB65_11445</name>
</gene>
<keyword evidence="5" id="KW-1185">Reference proteome</keyword>
<evidence type="ECO:0000259" key="3">
    <source>
        <dbReference type="PROSITE" id="PS50234"/>
    </source>
</evidence>
<dbReference type="PROSITE" id="PS51257">
    <property type="entry name" value="PROKAR_LIPOPROTEIN"/>
    <property type="match status" value="1"/>
</dbReference>
<dbReference type="EMBL" id="QJHK01000009">
    <property type="protein sequence ID" value="PXY40521.1"/>
    <property type="molecule type" value="Genomic_DNA"/>
</dbReference>
<dbReference type="PROSITE" id="PS50234">
    <property type="entry name" value="VWFA"/>
    <property type="match status" value="1"/>
</dbReference>
<feature type="compositionally biased region" description="Basic and acidic residues" evidence="1">
    <location>
        <begin position="39"/>
        <end position="52"/>
    </location>
</feature>
<reference evidence="4 5" key="1">
    <citation type="submission" date="2018-05" db="EMBL/GenBank/DDBJ databases">
        <title>Flavobacterium sp. strain IMCC34759, incomplete genome.</title>
        <authorList>
            <person name="Joung Y."/>
            <person name="Cho J."/>
        </authorList>
    </citation>
    <scope>NUCLEOTIDE SEQUENCE [LARGE SCALE GENOMIC DNA]</scope>
    <source>
        <strain evidence="4 5">IMCC34759</strain>
    </source>
</reference>
<dbReference type="Gene3D" id="3.40.50.410">
    <property type="entry name" value="von Willebrand factor, type A domain"/>
    <property type="match status" value="1"/>
</dbReference>
<evidence type="ECO:0000313" key="4">
    <source>
        <dbReference type="EMBL" id="PXY40521.1"/>
    </source>
</evidence>
<feature type="domain" description="VWFA" evidence="3">
    <location>
        <begin position="196"/>
        <end position="395"/>
    </location>
</feature>
<accession>A0A2V4BNT4</accession>
<dbReference type="OrthoDB" id="9805121at2"/>
<comment type="caution">
    <text evidence="4">The sequence shown here is derived from an EMBL/GenBank/DDBJ whole genome shotgun (WGS) entry which is preliminary data.</text>
</comment>
<dbReference type="AlphaFoldDB" id="A0A2V4BNT4"/>
<dbReference type="Pfam" id="PF00092">
    <property type="entry name" value="VWA"/>
    <property type="match status" value="1"/>
</dbReference>
<dbReference type="SMART" id="SM00327">
    <property type="entry name" value="VWA"/>
    <property type="match status" value="1"/>
</dbReference>
<dbReference type="PANTHER" id="PTHR47763:SF1">
    <property type="entry name" value="DUF659 DOMAIN-CONTAINING PROTEIN"/>
    <property type="match status" value="1"/>
</dbReference>
<evidence type="ECO:0000256" key="2">
    <source>
        <dbReference type="SAM" id="SignalP"/>
    </source>
</evidence>
<dbReference type="SUPFAM" id="SSF53300">
    <property type="entry name" value="vWA-like"/>
    <property type="match status" value="1"/>
</dbReference>
<organism evidence="4 5">
    <name type="scientific">Flavobacterium cheongpyeongense</name>
    <dbReference type="NCBI Taxonomy" id="2212651"/>
    <lineage>
        <taxon>Bacteria</taxon>
        <taxon>Pseudomonadati</taxon>
        <taxon>Bacteroidota</taxon>
        <taxon>Flavobacteriia</taxon>
        <taxon>Flavobacteriales</taxon>
        <taxon>Flavobacteriaceae</taxon>
        <taxon>Flavobacterium</taxon>
    </lineage>
</organism>
<dbReference type="InterPro" id="IPR052969">
    <property type="entry name" value="Thr-specific_kinase-like"/>
</dbReference>
<keyword evidence="2" id="KW-0732">Signal</keyword>
<name>A0A2V4BNT4_9FLAO</name>
<feature type="chain" id="PRO_5016161108" description="VWFA domain-containing protein" evidence="2">
    <location>
        <begin position="25"/>
        <end position="401"/>
    </location>
</feature>
<sequence>MKTIPKLSLTILVIIALLFSCKKADATSSADVTIESSATEDRADAESSKSEYSESDDQQQIQAGQITAGEWNDLSNWKFWESLNRNSEFSEMSDYWKYNLKDRVSVNVKSNFENVADVPVLLLNSQNNIIWSSRTNNKGNAELWPSLRNEKEPDNQNFKIKIGSQIFKNILTYSDKKVNRLVLKNYTEENKEKKVDIAFMVDATGSMGDELEYLKEELTDVISKVRHKNQDVTINMGAVFYRDKGEDYITKVSDFSTDIDDTVNFIKEQSAEAGGDFPEAVETALDKSINDLEWSENATSRILFLVLDAPPHYDDQIISEIHDLIATASKKGIRVIPITASGIDKETEFLMRYMAIATNGTYVFITNDSGIGNDHLVASVGDYQVEYLNKLMERLINESLK</sequence>
<dbReference type="GO" id="GO:0005737">
    <property type="term" value="C:cytoplasm"/>
    <property type="evidence" value="ECO:0007669"/>
    <property type="project" value="TreeGrafter"/>
</dbReference>
<dbReference type="InterPro" id="IPR036465">
    <property type="entry name" value="vWFA_dom_sf"/>
</dbReference>
<dbReference type="RefSeq" id="WP_110306787.1">
    <property type="nucleotide sequence ID" value="NZ_QJHK01000009.1"/>
</dbReference>
<protein>
    <recommendedName>
        <fullName evidence="3">VWFA domain-containing protein</fullName>
    </recommendedName>
</protein>
<dbReference type="Proteomes" id="UP000247903">
    <property type="component" value="Unassembled WGS sequence"/>
</dbReference>
<dbReference type="PANTHER" id="PTHR47763">
    <property type="entry name" value="ALPHA-PROTEIN KINASE VWKA"/>
    <property type="match status" value="1"/>
</dbReference>
<dbReference type="InterPro" id="IPR002035">
    <property type="entry name" value="VWF_A"/>
</dbReference>
<feature type="signal peptide" evidence="2">
    <location>
        <begin position="1"/>
        <end position="24"/>
    </location>
</feature>
<feature type="region of interest" description="Disordered" evidence="1">
    <location>
        <begin position="33"/>
        <end position="60"/>
    </location>
</feature>